<dbReference type="OrthoDB" id="6487910at2759"/>
<accession>A0A6G5A2F2</accession>
<evidence type="ECO:0000313" key="2">
    <source>
        <dbReference type="EMBL" id="NIE45181.1"/>
    </source>
</evidence>
<feature type="signal peptide" evidence="1">
    <location>
        <begin position="1"/>
        <end position="26"/>
    </location>
</feature>
<name>A0A6G5A2F2_RHIMP</name>
<sequence length="192" mass="20482">MGASVRSIPTCIILLAFAIIMPTTKCLTEGPELTSTNATTLLDTIEPESASAKEAFIPGGVKPQWPASPNSGRSDSPLLRDTLRMLAARPGEPGSEDNPGTIVPGPTQKWLAAAFHGGLIPIERLKFKNERCSKRSICEEGTCCLDYGGTRKRCKPLGKRGDHCVDWAITTVYSGVCPCDPNEGTCQSGICM</sequence>
<evidence type="ECO:0000256" key="1">
    <source>
        <dbReference type="SAM" id="SignalP"/>
    </source>
</evidence>
<proteinExistence type="predicted"/>
<dbReference type="Gene3D" id="2.10.80.10">
    <property type="entry name" value="Lipase, subunit A"/>
    <property type="match status" value="1"/>
</dbReference>
<reference evidence="2" key="1">
    <citation type="submission" date="2020-03" db="EMBL/GenBank/DDBJ databases">
        <title>A transcriptome and proteome of the tick Rhipicephalus microplus shaped by the genetic composition of its hosts and developmental stage.</title>
        <authorList>
            <person name="Garcia G.R."/>
            <person name="Ribeiro J.M.C."/>
            <person name="Maruyama S.R."/>
            <person name="Gardinasse L.G."/>
            <person name="Nelson K."/>
            <person name="Ferreira B.R."/>
            <person name="Andrade T.G."/>
            <person name="Santos I.K.F.M."/>
        </authorList>
    </citation>
    <scope>NUCLEOTIDE SEQUENCE</scope>
    <source>
        <strain evidence="2">NSGR</strain>
        <tissue evidence="2">Salivary glands</tissue>
    </source>
</reference>
<dbReference type="VEuPathDB" id="VectorBase:LOC119167607"/>
<protein>
    <submittedName>
        <fullName evidence="2">Putative secreted protein</fullName>
    </submittedName>
</protein>
<organism evidence="2">
    <name type="scientific">Rhipicephalus microplus</name>
    <name type="common">Cattle tick</name>
    <name type="synonym">Boophilus microplus</name>
    <dbReference type="NCBI Taxonomy" id="6941"/>
    <lineage>
        <taxon>Eukaryota</taxon>
        <taxon>Metazoa</taxon>
        <taxon>Ecdysozoa</taxon>
        <taxon>Arthropoda</taxon>
        <taxon>Chelicerata</taxon>
        <taxon>Arachnida</taxon>
        <taxon>Acari</taxon>
        <taxon>Parasitiformes</taxon>
        <taxon>Ixodida</taxon>
        <taxon>Ixodoidea</taxon>
        <taxon>Ixodidae</taxon>
        <taxon>Rhipicephalinae</taxon>
        <taxon>Rhipicephalus</taxon>
        <taxon>Boophilus</taxon>
    </lineage>
</organism>
<feature type="chain" id="PRO_5026264699" evidence="1">
    <location>
        <begin position="27"/>
        <end position="192"/>
    </location>
</feature>
<keyword evidence="1" id="KW-0732">Signal</keyword>
<dbReference type="EMBL" id="GIKN01002908">
    <property type="protein sequence ID" value="NIE45181.1"/>
    <property type="molecule type" value="Transcribed_RNA"/>
</dbReference>
<dbReference type="AlphaFoldDB" id="A0A6G5A2F2"/>